<dbReference type="Gene3D" id="3.90.79.10">
    <property type="entry name" value="Nucleoside Triphosphate Pyrophosphohydrolase"/>
    <property type="match status" value="1"/>
</dbReference>
<dbReference type="Pfam" id="PF00293">
    <property type="entry name" value="NUDIX"/>
    <property type="match status" value="1"/>
</dbReference>
<dbReference type="PROSITE" id="PS00893">
    <property type="entry name" value="NUDIX_BOX"/>
    <property type="match status" value="1"/>
</dbReference>
<dbReference type="InterPro" id="IPR020084">
    <property type="entry name" value="NUDIX_hydrolase_CS"/>
</dbReference>
<evidence type="ECO:0000256" key="3">
    <source>
        <dbReference type="RuleBase" id="RU003476"/>
    </source>
</evidence>
<name>A0A329QYR1_9BACL</name>
<dbReference type="PRINTS" id="PR00502">
    <property type="entry name" value="NUDIXFAMILY"/>
</dbReference>
<evidence type="ECO:0000256" key="1">
    <source>
        <dbReference type="ARBA" id="ARBA00001946"/>
    </source>
</evidence>
<keyword evidence="2 3" id="KW-0378">Hydrolase</keyword>
<comment type="cofactor">
    <cofactor evidence="1">
        <name>Mg(2+)</name>
        <dbReference type="ChEBI" id="CHEBI:18420"/>
    </cofactor>
</comment>
<dbReference type="PROSITE" id="PS51462">
    <property type="entry name" value="NUDIX"/>
    <property type="match status" value="1"/>
</dbReference>
<dbReference type="InterPro" id="IPR015797">
    <property type="entry name" value="NUDIX_hydrolase-like_dom_sf"/>
</dbReference>
<dbReference type="EMBL" id="QEVW01000005">
    <property type="protein sequence ID" value="RAW16929.1"/>
    <property type="molecule type" value="Genomic_DNA"/>
</dbReference>
<dbReference type="AlphaFoldDB" id="A0A329QYR1"/>
<evidence type="ECO:0000313" key="6">
    <source>
        <dbReference type="Proteomes" id="UP000250642"/>
    </source>
</evidence>
<dbReference type="SUPFAM" id="SSF55811">
    <property type="entry name" value="Nudix"/>
    <property type="match status" value="1"/>
</dbReference>
<comment type="similarity">
    <text evidence="3">Belongs to the Nudix hydrolase family.</text>
</comment>
<protein>
    <submittedName>
        <fullName evidence="5">NUDIX hydrolase</fullName>
    </submittedName>
</protein>
<evidence type="ECO:0000259" key="4">
    <source>
        <dbReference type="PROSITE" id="PS51462"/>
    </source>
</evidence>
<reference evidence="5 6" key="1">
    <citation type="submission" date="2018-04" db="EMBL/GenBank/DDBJ databases">
        <title>Paenibacillus taichungensis Genome sequencing and assembly.</title>
        <authorList>
            <person name="Xu J."/>
            <person name="Rensing C."/>
            <person name="Mazhar H.S."/>
        </authorList>
    </citation>
    <scope>NUCLEOTIDE SEQUENCE [LARGE SCALE GENOMIC DNA]</scope>
    <source>
        <strain evidence="5 6">NC1</strain>
    </source>
</reference>
<gene>
    <name evidence="5" type="ORF">DC345_07445</name>
</gene>
<evidence type="ECO:0000313" key="5">
    <source>
        <dbReference type="EMBL" id="RAW16929.1"/>
    </source>
</evidence>
<organism evidence="5 6">
    <name type="scientific">Paenibacillus taichungensis</name>
    <dbReference type="NCBI Taxonomy" id="484184"/>
    <lineage>
        <taxon>Bacteria</taxon>
        <taxon>Bacillati</taxon>
        <taxon>Bacillota</taxon>
        <taxon>Bacilli</taxon>
        <taxon>Bacillales</taxon>
        <taxon>Paenibacillaceae</taxon>
        <taxon>Paenibacillus</taxon>
    </lineage>
</organism>
<accession>A0A329QYR1</accession>
<sequence>MAHHRSHRFSNRRRYGMNPPARDLAQYIANRSHIVVKAAVRAENEQGELLLIQHAEHGHWRIPAGQMRPGEAIEDTAHRELWEETGWTTNHMILEGLHSGPNLRHLHASGDEEYFVIAMFRTQIVQDTLVESRVNSEAGLKFFDLKSLPRLNDLSRLLLRSSEIE</sequence>
<comment type="caution">
    <text evidence="5">The sequence shown here is derived from an EMBL/GenBank/DDBJ whole genome shotgun (WGS) entry which is preliminary data.</text>
</comment>
<evidence type="ECO:0000256" key="2">
    <source>
        <dbReference type="ARBA" id="ARBA00022801"/>
    </source>
</evidence>
<dbReference type="InterPro" id="IPR020476">
    <property type="entry name" value="Nudix_hydrolase"/>
</dbReference>
<dbReference type="PANTHER" id="PTHR43046">
    <property type="entry name" value="GDP-MANNOSE MANNOSYL HYDROLASE"/>
    <property type="match status" value="1"/>
</dbReference>
<dbReference type="PANTHER" id="PTHR43046:SF2">
    <property type="entry name" value="8-OXO-DGTP DIPHOSPHATASE-RELATED"/>
    <property type="match status" value="1"/>
</dbReference>
<proteinExistence type="inferred from homology"/>
<feature type="domain" description="Nudix hydrolase" evidence="4">
    <location>
        <begin position="31"/>
        <end position="165"/>
    </location>
</feature>
<dbReference type="Proteomes" id="UP000250642">
    <property type="component" value="Unassembled WGS sequence"/>
</dbReference>
<dbReference type="InterPro" id="IPR000086">
    <property type="entry name" value="NUDIX_hydrolase_dom"/>
</dbReference>
<dbReference type="GO" id="GO:0016787">
    <property type="term" value="F:hydrolase activity"/>
    <property type="evidence" value="ECO:0007669"/>
    <property type="project" value="UniProtKB-KW"/>
</dbReference>